<reference evidence="2 3" key="1">
    <citation type="submission" date="2018-01" db="EMBL/GenBank/DDBJ databases">
        <title>Denitrification phenotypes of diverse strains of Pseudomonas stutzeri.</title>
        <authorList>
            <person name="Milligan D.A."/>
            <person name="Bergaust L."/>
            <person name="Bakken L.R."/>
            <person name="Frostegard A."/>
        </authorList>
    </citation>
    <scope>NUCLEOTIDE SEQUENCE [LARGE SCALE GENOMIC DNA]</scope>
    <source>
        <strain evidence="2 3">24a13</strain>
    </source>
</reference>
<organism evidence="2 3">
    <name type="scientific">Stutzerimonas stutzeri</name>
    <name type="common">Pseudomonas stutzeri</name>
    <dbReference type="NCBI Taxonomy" id="316"/>
    <lineage>
        <taxon>Bacteria</taxon>
        <taxon>Pseudomonadati</taxon>
        <taxon>Pseudomonadota</taxon>
        <taxon>Gammaproteobacteria</taxon>
        <taxon>Pseudomonadales</taxon>
        <taxon>Pseudomonadaceae</taxon>
        <taxon>Stutzerimonas</taxon>
    </lineage>
</organism>
<comment type="caution">
    <text evidence="2">The sequence shown here is derived from an EMBL/GenBank/DDBJ whole genome shotgun (WGS) entry which is preliminary data.</text>
</comment>
<dbReference type="OrthoDB" id="8794567at2"/>
<dbReference type="GO" id="GO:0044010">
    <property type="term" value="P:single-species biofilm formation"/>
    <property type="evidence" value="ECO:0007669"/>
    <property type="project" value="TreeGrafter"/>
</dbReference>
<evidence type="ECO:0000259" key="1">
    <source>
        <dbReference type="Pfam" id="PF04287"/>
    </source>
</evidence>
<protein>
    <submittedName>
        <fullName evidence="2">Pseudouridine synthase</fullName>
    </submittedName>
</protein>
<evidence type="ECO:0000313" key="3">
    <source>
        <dbReference type="Proteomes" id="UP000237068"/>
    </source>
</evidence>
<gene>
    <name evidence="2" type="ORF">CXK91_21280</name>
</gene>
<evidence type="ECO:0000313" key="2">
    <source>
        <dbReference type="EMBL" id="POH80858.1"/>
    </source>
</evidence>
<dbReference type="Proteomes" id="UP000237068">
    <property type="component" value="Unassembled WGS sequence"/>
</dbReference>
<dbReference type="AlphaFoldDB" id="A0A2S4AHA0"/>
<dbReference type="PANTHER" id="PTHR39586">
    <property type="entry name" value="CYTOPLASMIC PROTEIN-RELATED"/>
    <property type="match status" value="1"/>
</dbReference>
<proteinExistence type="predicted"/>
<dbReference type="SUPFAM" id="SSF158452">
    <property type="entry name" value="YqcC-like"/>
    <property type="match status" value="1"/>
</dbReference>
<accession>A0A2S4AHA0</accession>
<dbReference type="InterPro" id="IPR036814">
    <property type="entry name" value="YqcC-like_sf"/>
</dbReference>
<dbReference type="PANTHER" id="PTHR39586:SF1">
    <property type="entry name" value="CYTOPLASMIC PROTEIN"/>
    <property type="match status" value="1"/>
</dbReference>
<dbReference type="Pfam" id="PF04287">
    <property type="entry name" value="DUF446"/>
    <property type="match status" value="1"/>
</dbReference>
<dbReference type="RefSeq" id="WP_103458003.1">
    <property type="nucleotide sequence ID" value="NZ_JAMOHQ010000017.1"/>
</dbReference>
<feature type="domain" description="YqcC-like" evidence="1">
    <location>
        <begin position="8"/>
        <end position="102"/>
    </location>
</feature>
<dbReference type="InterPro" id="IPR023376">
    <property type="entry name" value="YqcC-like_dom"/>
</dbReference>
<sequence length="111" mass="12529">MDQRLPVVAQQLLLIERELRVLGLWRVEPPTAEALASVEPFCVDTLRFEEWLQWIFLPRMKAIVEADHPLPVVSGICAMAEMVYRDARVGSLLEALRGFDDLIEAPGASEL</sequence>
<dbReference type="PIRSF" id="PIRSF006257">
    <property type="entry name" value="UCP006257"/>
    <property type="match status" value="1"/>
</dbReference>
<dbReference type="InterPro" id="IPR007384">
    <property type="entry name" value="UCP006257"/>
</dbReference>
<dbReference type="Gene3D" id="1.20.1440.40">
    <property type="entry name" value="YqcC-like"/>
    <property type="match status" value="1"/>
</dbReference>
<dbReference type="EMBL" id="PPXG01000011">
    <property type="protein sequence ID" value="POH80858.1"/>
    <property type="molecule type" value="Genomic_DNA"/>
</dbReference>
<name>A0A2S4AHA0_STUST</name>